<keyword evidence="1" id="KW-0812">Transmembrane</keyword>
<keyword evidence="1" id="KW-1133">Transmembrane helix</keyword>
<evidence type="ECO:0000313" key="3">
    <source>
        <dbReference type="EMBL" id="MFC5381251.1"/>
    </source>
</evidence>
<comment type="caution">
    <text evidence="3">The sequence shown here is derived from an EMBL/GenBank/DDBJ whole genome shotgun (WGS) entry which is preliminary data.</text>
</comment>
<evidence type="ECO:0000256" key="1">
    <source>
        <dbReference type="SAM" id="Phobius"/>
    </source>
</evidence>
<sequence>MRRGPRKARLSVARLDPWSVLKLSFLLAVALGIVGVVMTAVVWNVVNGMGVFTDVNEIVRQVDGSDRFDILSYVGFERVLSLSVVISVANIVILTALATLFAFIYNLSSGLVGGLHVTLTDE</sequence>
<dbReference type="InterPro" id="IPR021949">
    <property type="entry name" value="DUF3566_TM"/>
</dbReference>
<dbReference type="Pfam" id="PF12089">
    <property type="entry name" value="DUF3566"/>
    <property type="match status" value="1"/>
</dbReference>
<proteinExistence type="predicted"/>
<protein>
    <submittedName>
        <fullName evidence="3">DUF3566 domain-containing protein</fullName>
    </submittedName>
</protein>
<name>A0ABW0GQX6_9MICO</name>
<evidence type="ECO:0000313" key="4">
    <source>
        <dbReference type="Proteomes" id="UP001596122"/>
    </source>
</evidence>
<feature type="transmembrane region" description="Helical" evidence="1">
    <location>
        <begin position="79"/>
        <end position="105"/>
    </location>
</feature>
<feature type="transmembrane region" description="Helical" evidence="1">
    <location>
        <begin position="20"/>
        <end position="43"/>
    </location>
</feature>
<accession>A0ABW0GQX6</accession>
<feature type="domain" description="DUF3566" evidence="2">
    <location>
        <begin position="5"/>
        <end position="121"/>
    </location>
</feature>
<evidence type="ECO:0000259" key="2">
    <source>
        <dbReference type="Pfam" id="PF12089"/>
    </source>
</evidence>
<dbReference type="EMBL" id="JBHSLD010000009">
    <property type="protein sequence ID" value="MFC5381251.1"/>
    <property type="molecule type" value="Genomic_DNA"/>
</dbReference>
<keyword evidence="4" id="KW-1185">Reference proteome</keyword>
<dbReference type="RefSeq" id="WP_340270708.1">
    <property type="nucleotide sequence ID" value="NZ_JBBEOG010000007.1"/>
</dbReference>
<organism evidence="3 4">
    <name type="scientific">Aquipuribacter nitratireducens</name>
    <dbReference type="NCBI Taxonomy" id="650104"/>
    <lineage>
        <taxon>Bacteria</taxon>
        <taxon>Bacillati</taxon>
        <taxon>Actinomycetota</taxon>
        <taxon>Actinomycetes</taxon>
        <taxon>Micrococcales</taxon>
        <taxon>Intrasporangiaceae</taxon>
        <taxon>Aquipuribacter</taxon>
    </lineage>
</organism>
<gene>
    <name evidence="3" type="ORF">ACFPJ6_10655</name>
</gene>
<dbReference type="Proteomes" id="UP001596122">
    <property type="component" value="Unassembled WGS sequence"/>
</dbReference>
<keyword evidence="1" id="KW-0472">Membrane</keyword>
<reference evidence="4" key="1">
    <citation type="journal article" date="2019" name="Int. J. Syst. Evol. Microbiol.">
        <title>The Global Catalogue of Microorganisms (GCM) 10K type strain sequencing project: providing services to taxonomists for standard genome sequencing and annotation.</title>
        <authorList>
            <consortium name="The Broad Institute Genomics Platform"/>
            <consortium name="The Broad Institute Genome Sequencing Center for Infectious Disease"/>
            <person name="Wu L."/>
            <person name="Ma J."/>
        </authorList>
    </citation>
    <scope>NUCLEOTIDE SEQUENCE [LARGE SCALE GENOMIC DNA]</scope>
    <source>
        <strain evidence="4">CCUG 43114</strain>
    </source>
</reference>